<dbReference type="Proteomes" id="UP000515135">
    <property type="component" value="Unplaced"/>
</dbReference>
<feature type="region of interest" description="Disordered" evidence="1">
    <location>
        <begin position="169"/>
        <end position="242"/>
    </location>
</feature>
<dbReference type="RefSeq" id="XP_019625597.1">
    <property type="nucleotide sequence ID" value="XM_019770038.1"/>
</dbReference>
<feature type="region of interest" description="Disordered" evidence="1">
    <location>
        <begin position="1"/>
        <end position="124"/>
    </location>
</feature>
<keyword evidence="2" id="KW-1185">Reference proteome</keyword>
<gene>
    <name evidence="3" type="primary">LOC109470939</name>
</gene>
<feature type="compositionally biased region" description="Low complexity" evidence="1">
    <location>
        <begin position="76"/>
        <end position="85"/>
    </location>
</feature>
<evidence type="ECO:0000313" key="3">
    <source>
        <dbReference type="RefSeq" id="XP_019625597.1"/>
    </source>
</evidence>
<organism evidence="2 3">
    <name type="scientific">Branchiostoma belcheri</name>
    <name type="common">Amphioxus</name>
    <dbReference type="NCBI Taxonomy" id="7741"/>
    <lineage>
        <taxon>Eukaryota</taxon>
        <taxon>Metazoa</taxon>
        <taxon>Chordata</taxon>
        <taxon>Cephalochordata</taxon>
        <taxon>Leptocardii</taxon>
        <taxon>Amphioxiformes</taxon>
        <taxon>Branchiostomatidae</taxon>
        <taxon>Branchiostoma</taxon>
    </lineage>
</organism>
<feature type="compositionally biased region" description="Basic and acidic residues" evidence="1">
    <location>
        <begin position="107"/>
        <end position="124"/>
    </location>
</feature>
<proteinExistence type="predicted"/>
<feature type="compositionally biased region" description="Basic and acidic residues" evidence="1">
    <location>
        <begin position="37"/>
        <end position="47"/>
    </location>
</feature>
<evidence type="ECO:0000313" key="2">
    <source>
        <dbReference type="Proteomes" id="UP000515135"/>
    </source>
</evidence>
<dbReference type="GeneID" id="109470939"/>
<sequence>MRTGQSLFFEPLATHPRCFSLGKMGSKREDRRRKSSRAPEEREERARSSSRHASRKRTASRTEHMAPPSPPGGGHDSSSQHSQPPKLRPVTAPGDDVDSTAGGIESEELHEGEKGTRVDSQLEKKSEEVVFLETQEKNGDSSAVRISALEQNFSLLSDKLDGLQELLVNQLTSSEPSRKRRASTGEGTVAEKRQRFTAQPEEGEGGGSTFPDDNASSDDGGDGFSALEPFDPTANKAKEPWEADDIVIRFSEKYFKHENQCRGEALESWQKMHDWPDNKPDNMVAPVLNDFLSRAVIENDKKQEEVQRHLQEAFR</sequence>
<protein>
    <submittedName>
        <fullName evidence="3">Uncharacterized protein LOC109470939</fullName>
    </submittedName>
</protein>
<reference evidence="3" key="1">
    <citation type="submission" date="2025-08" db="UniProtKB">
        <authorList>
            <consortium name="RefSeq"/>
        </authorList>
    </citation>
    <scope>IDENTIFICATION</scope>
    <source>
        <tissue evidence="3">Gonad</tissue>
    </source>
</reference>
<accession>A0A6P4Z3E9</accession>
<name>A0A6P4Z3E9_BRABE</name>
<evidence type="ECO:0000256" key="1">
    <source>
        <dbReference type="SAM" id="MobiDB-lite"/>
    </source>
</evidence>
<dbReference type="KEGG" id="bbel:109470939"/>
<feature type="compositionally biased region" description="Basic residues" evidence="1">
    <location>
        <begin position="48"/>
        <end position="59"/>
    </location>
</feature>
<dbReference type="AlphaFoldDB" id="A0A6P4Z3E9"/>